<dbReference type="Gene3D" id="3.30.420.40">
    <property type="match status" value="2"/>
</dbReference>
<dbReference type="Proteomes" id="UP000887013">
    <property type="component" value="Unassembled WGS sequence"/>
</dbReference>
<dbReference type="InterPro" id="IPR004000">
    <property type="entry name" value="Actin"/>
</dbReference>
<dbReference type="PANTHER" id="PTHR11937">
    <property type="entry name" value="ACTIN"/>
    <property type="match status" value="1"/>
</dbReference>
<protein>
    <submittedName>
        <fullName evidence="5">Actin-related protein 5</fullName>
    </submittedName>
</protein>
<reference evidence="5" key="1">
    <citation type="submission" date="2020-08" db="EMBL/GenBank/DDBJ databases">
        <title>Multicomponent nature underlies the extraordinary mechanical properties of spider dragline silk.</title>
        <authorList>
            <person name="Kono N."/>
            <person name="Nakamura H."/>
            <person name="Mori M."/>
            <person name="Yoshida Y."/>
            <person name="Ohtoshi R."/>
            <person name="Malay A.D."/>
            <person name="Moran D.A.P."/>
            <person name="Tomita M."/>
            <person name="Numata K."/>
            <person name="Arakawa K."/>
        </authorList>
    </citation>
    <scope>NUCLEOTIDE SEQUENCE</scope>
</reference>
<dbReference type="CDD" id="cd10211">
    <property type="entry name" value="ASKHA_NBD_Arp5"/>
    <property type="match status" value="1"/>
</dbReference>
<dbReference type="Pfam" id="PF00022">
    <property type="entry name" value="Actin"/>
    <property type="match status" value="2"/>
</dbReference>
<feature type="coiled-coil region" evidence="4">
    <location>
        <begin position="347"/>
        <end position="374"/>
    </location>
</feature>
<keyword evidence="6" id="KW-1185">Reference proteome</keyword>
<dbReference type="FunFam" id="3.30.420.40:FF:000058">
    <property type="entry name" value="Putative actin-related protein 5"/>
    <property type="match status" value="1"/>
</dbReference>
<evidence type="ECO:0000256" key="2">
    <source>
        <dbReference type="ARBA" id="ARBA00023242"/>
    </source>
</evidence>
<dbReference type="GO" id="GO:0005634">
    <property type="term" value="C:nucleus"/>
    <property type="evidence" value="ECO:0007669"/>
    <property type="project" value="UniProtKB-SubCell"/>
</dbReference>
<evidence type="ECO:0000313" key="6">
    <source>
        <dbReference type="Proteomes" id="UP000887013"/>
    </source>
</evidence>
<dbReference type="SMART" id="SM00268">
    <property type="entry name" value="ACTIN"/>
    <property type="match status" value="1"/>
</dbReference>
<dbReference type="OrthoDB" id="7340501at2759"/>
<feature type="coiled-coil region" evidence="4">
    <location>
        <begin position="448"/>
        <end position="478"/>
    </location>
</feature>
<evidence type="ECO:0000256" key="3">
    <source>
        <dbReference type="RuleBase" id="RU000487"/>
    </source>
</evidence>
<dbReference type="EMBL" id="BMAW01068530">
    <property type="protein sequence ID" value="GFT64993.1"/>
    <property type="molecule type" value="Genomic_DNA"/>
</dbReference>
<comment type="subcellular location">
    <subcellularLocation>
        <location evidence="1">Nucleus</location>
    </subcellularLocation>
</comment>
<dbReference type="FunFam" id="3.30.420.40:FF:000237">
    <property type="entry name" value="Actin-related protein 5"/>
    <property type="match status" value="1"/>
</dbReference>
<evidence type="ECO:0000313" key="5">
    <source>
        <dbReference type="EMBL" id="GFT64993.1"/>
    </source>
</evidence>
<dbReference type="SUPFAM" id="SSF53067">
    <property type="entry name" value="Actin-like ATPase domain"/>
    <property type="match status" value="2"/>
</dbReference>
<organism evidence="5 6">
    <name type="scientific">Nephila pilipes</name>
    <name type="common">Giant wood spider</name>
    <name type="synonym">Nephila maculata</name>
    <dbReference type="NCBI Taxonomy" id="299642"/>
    <lineage>
        <taxon>Eukaryota</taxon>
        <taxon>Metazoa</taxon>
        <taxon>Ecdysozoa</taxon>
        <taxon>Arthropoda</taxon>
        <taxon>Chelicerata</taxon>
        <taxon>Arachnida</taxon>
        <taxon>Araneae</taxon>
        <taxon>Araneomorphae</taxon>
        <taxon>Entelegynae</taxon>
        <taxon>Araneoidea</taxon>
        <taxon>Nephilidae</taxon>
        <taxon>Nephila</taxon>
    </lineage>
</organism>
<keyword evidence="4" id="KW-0175">Coiled coil</keyword>
<evidence type="ECO:0000256" key="1">
    <source>
        <dbReference type="ARBA" id="ARBA00004123"/>
    </source>
</evidence>
<accession>A0A8X6PHG9</accession>
<keyword evidence="2" id="KW-0539">Nucleus</keyword>
<proteinExistence type="inferred from homology"/>
<comment type="caution">
    <text evidence="5">The sequence shown here is derived from an EMBL/GenBank/DDBJ whole genome shotgun (WGS) entry which is preliminary data.</text>
</comment>
<gene>
    <name evidence="5" type="primary">ACTR5</name>
    <name evidence="5" type="ORF">NPIL_210461</name>
</gene>
<sequence>MAETVKIYSLPTNQVKPDVFMVYSDSLAKSKIPIIIDNGSYLCKAGWVANEKPPLVFRNVAAKHRGKKESETQVGNDIKNIEAVRWLLKTQFDKNVVTQFDVQETILDYIFNHLGINTNGAVNHPIVMTEAVCNPNYSRQLMSELLFECYNVPQVSYGVDSLFSFYNYNAKSKGLFGLVISLGYNTCHVLPVVRSRFDVRNAKRINIGTSNMDSFFHRILQLKYSAHASAITLSRAESLTREHMLFSQNYMDDVRMWENESYAKNNTHIVQLPYVPLPGSNSSNNIGKMEKCQALLKRVQAIRLKQRSEKLAFDEEHLQECLSVQDLIEDGDDEAILALQELGYTSAAELLAGIKKLNCNIRKLKNLIAAQHEESQESPFANWCEELNLNNFTDADSWLNAVKVKRKEIFDARQKISSDRLKSTNLGGFSFTTANDLFGGVFADPVEMKSFQEHNMELEEKKEQIKILDEVLAEHERDFSKSETNFSFNLAEYYQLQIGLERIRVPEIIFQPTMVGIEQAGLAETIEMVLARYTLSDQQKLAENVFITGGCARLPFIKERIETELLAMRPFQSKFNVQLAVDPLLDAWRGAKKWAQNDDNLKKFSVTRQEYEEKGGDYLKDHMCSNHYVTLPAPIRKTLVQTSPPVGTKQEQKVT</sequence>
<evidence type="ECO:0000256" key="4">
    <source>
        <dbReference type="SAM" id="Coils"/>
    </source>
</evidence>
<dbReference type="AlphaFoldDB" id="A0A8X6PHG9"/>
<dbReference type="FunFam" id="3.30.420.40:FF:000048">
    <property type="entry name" value="ARP5 actin-related protein 5 homolog"/>
    <property type="match status" value="1"/>
</dbReference>
<comment type="similarity">
    <text evidence="3">Belongs to the actin family.</text>
</comment>
<dbReference type="InterPro" id="IPR043129">
    <property type="entry name" value="ATPase_NBD"/>
</dbReference>
<name>A0A8X6PHG9_NEPPI</name>